<dbReference type="Proteomes" id="UP000649617">
    <property type="component" value="Unassembled WGS sequence"/>
</dbReference>
<feature type="transmembrane region" description="Helical" evidence="1">
    <location>
        <begin position="69"/>
        <end position="92"/>
    </location>
</feature>
<evidence type="ECO:0000313" key="3">
    <source>
        <dbReference type="Proteomes" id="UP000649617"/>
    </source>
</evidence>
<reference evidence="2" key="1">
    <citation type="submission" date="2021-02" db="EMBL/GenBank/DDBJ databases">
        <authorList>
            <person name="Dougan E. K."/>
            <person name="Rhodes N."/>
            <person name="Thang M."/>
            <person name="Chan C."/>
        </authorList>
    </citation>
    <scope>NUCLEOTIDE SEQUENCE</scope>
</reference>
<dbReference type="InterPro" id="IPR017850">
    <property type="entry name" value="Alkaline_phosphatase_core_sf"/>
</dbReference>
<dbReference type="SUPFAM" id="SSF53649">
    <property type="entry name" value="Alkaline phosphatase-like"/>
    <property type="match status" value="1"/>
</dbReference>
<dbReference type="EMBL" id="CAJNIZ010047937">
    <property type="protein sequence ID" value="CAE7778757.1"/>
    <property type="molecule type" value="Genomic_DNA"/>
</dbReference>
<keyword evidence="1" id="KW-0812">Transmembrane</keyword>
<sequence>MQGNGWKTKKEVSVHRLLQASIALSVGATEAGKVAWSRWLNDGFGYWWVSSSGFSFFHNDGGRGQIIEALLSLTLALLFIDLAMECCFRFFGRQCAKWLHTGVAMVLCMLGTADLALNVGAGGARVSLPLVLFAVTEFGYVFRMVLPWLHFVLASFALVVLLVALLLPLLLRLTRAVASESRAPWVCKLALGAYCGGTLWLCRSASEGVGADLLSQLSSDALAMLIGTLLPVDSREVLAAHSTTSLGAVDFYPPILLFHWEAGADILLDRTNATATPFLRSLLQRPDVFSGSAIAGVPVTLKTAWEVLCGLPAASAADFREQGSGLRQECLPRALKRCCGYRTVLAKMDTELPDLPRRVFGFEETIVAEDVVSLLEKLRQLLASWGALNASSPAFVYFYGGDAHPPYYADRVESVERGFAKEEPLDVFLALNRRTDAVAQQLAEFWPPPGKTDCWQKENGVAFIYGDHGEQLSGADPPPHGNLVSPDVSRTMMAFEARAFASKAASAALPHFPQLFRMADVYATIAELVGLKLNGKLFLGTSLLEAFPQQRRMRNLSSRFGVASFSFYRPGDLAAVHFQASDGKMCSAEFHRGSIGWRLFRAESLQNFFGSGKSISSVQVDPSSTCFKESMASLDWALKQRRALNTLLTESNVHAAWLVASVRAAAARAKALAKWLLKRMMRPFLPPPAYNGTSSCSVLNNSICES</sequence>
<comment type="caution">
    <text evidence="2">The sequence shown here is derived from an EMBL/GenBank/DDBJ whole genome shotgun (WGS) entry which is preliminary data.</text>
</comment>
<dbReference type="Gene3D" id="3.40.720.10">
    <property type="entry name" value="Alkaline Phosphatase, subunit A"/>
    <property type="match status" value="1"/>
</dbReference>
<organism evidence="2 3">
    <name type="scientific">Symbiodinium pilosum</name>
    <name type="common">Dinoflagellate</name>
    <dbReference type="NCBI Taxonomy" id="2952"/>
    <lineage>
        <taxon>Eukaryota</taxon>
        <taxon>Sar</taxon>
        <taxon>Alveolata</taxon>
        <taxon>Dinophyceae</taxon>
        <taxon>Suessiales</taxon>
        <taxon>Symbiodiniaceae</taxon>
        <taxon>Symbiodinium</taxon>
    </lineage>
</organism>
<gene>
    <name evidence="2" type="primary">KDM1B</name>
    <name evidence="2" type="ORF">SPIL2461_LOCUS23105</name>
</gene>
<dbReference type="OrthoDB" id="440136at2759"/>
<evidence type="ECO:0000313" key="2">
    <source>
        <dbReference type="EMBL" id="CAE7778757.1"/>
    </source>
</evidence>
<feature type="transmembrane region" description="Helical" evidence="1">
    <location>
        <begin position="148"/>
        <end position="171"/>
    </location>
</feature>
<evidence type="ECO:0000256" key="1">
    <source>
        <dbReference type="SAM" id="Phobius"/>
    </source>
</evidence>
<name>A0A812YAC2_SYMPI</name>
<keyword evidence="1" id="KW-0472">Membrane</keyword>
<dbReference type="AlphaFoldDB" id="A0A812YAC2"/>
<keyword evidence="1" id="KW-1133">Transmembrane helix</keyword>
<feature type="transmembrane region" description="Helical" evidence="1">
    <location>
        <begin position="98"/>
        <end position="117"/>
    </location>
</feature>
<protein>
    <submittedName>
        <fullName evidence="2">KDM1B protein</fullName>
    </submittedName>
</protein>
<accession>A0A812YAC2</accession>
<keyword evidence="3" id="KW-1185">Reference proteome</keyword>
<proteinExistence type="predicted"/>